<dbReference type="GO" id="GO:0008967">
    <property type="term" value="F:phosphoglycolate phosphatase activity"/>
    <property type="evidence" value="ECO:0007669"/>
    <property type="project" value="TreeGrafter"/>
</dbReference>
<protein>
    <submittedName>
        <fullName evidence="1">Haloacid dehalogenase-like hydrolase family protein</fullName>
    </submittedName>
</protein>
<dbReference type="RefSeq" id="XP_068347235.1">
    <property type="nucleotide sequence ID" value="XM_068495998.1"/>
</dbReference>
<organism evidence="1 2">
    <name type="scientific">Tritrichomonas foetus</name>
    <dbReference type="NCBI Taxonomy" id="1144522"/>
    <lineage>
        <taxon>Eukaryota</taxon>
        <taxon>Metamonada</taxon>
        <taxon>Parabasalia</taxon>
        <taxon>Tritrichomonadida</taxon>
        <taxon>Tritrichomonadidae</taxon>
        <taxon>Tritrichomonas</taxon>
    </lineage>
</organism>
<dbReference type="InterPro" id="IPR023214">
    <property type="entry name" value="HAD_sf"/>
</dbReference>
<dbReference type="InterPro" id="IPR023198">
    <property type="entry name" value="PGP-like_dom2"/>
</dbReference>
<dbReference type="Pfam" id="PF00702">
    <property type="entry name" value="Hydrolase"/>
    <property type="match status" value="1"/>
</dbReference>
<dbReference type="Proteomes" id="UP000179807">
    <property type="component" value="Unassembled WGS sequence"/>
</dbReference>
<reference evidence="1" key="1">
    <citation type="submission" date="2016-10" db="EMBL/GenBank/DDBJ databases">
        <authorList>
            <person name="Benchimol M."/>
            <person name="Almeida L.G."/>
            <person name="Vasconcelos A.T."/>
            <person name="Perreira-Neves A."/>
            <person name="Rosa I.A."/>
            <person name="Tasca T."/>
            <person name="Bogo M.R."/>
            <person name="de Souza W."/>
        </authorList>
    </citation>
    <scope>NUCLEOTIDE SEQUENCE [LARGE SCALE GENOMIC DNA]</scope>
    <source>
        <strain evidence="1">K</strain>
    </source>
</reference>
<dbReference type="EMBL" id="MLAK01001348">
    <property type="protein sequence ID" value="OHS94098.1"/>
    <property type="molecule type" value="Genomic_DNA"/>
</dbReference>
<name>A0A1J4J407_9EUKA</name>
<dbReference type="GeneID" id="94830702"/>
<keyword evidence="2" id="KW-1185">Reference proteome</keyword>
<dbReference type="GO" id="GO:0006281">
    <property type="term" value="P:DNA repair"/>
    <property type="evidence" value="ECO:0007669"/>
    <property type="project" value="TreeGrafter"/>
</dbReference>
<gene>
    <name evidence="1" type="ORF">TRFO_11362</name>
</gene>
<dbReference type="SUPFAM" id="SSF56784">
    <property type="entry name" value="HAD-like"/>
    <property type="match status" value="1"/>
</dbReference>
<evidence type="ECO:0000313" key="2">
    <source>
        <dbReference type="Proteomes" id="UP000179807"/>
    </source>
</evidence>
<dbReference type="SFLD" id="SFLDG01129">
    <property type="entry name" value="C1.5:_HAD__Beta-PGM__Phosphata"/>
    <property type="match status" value="1"/>
</dbReference>
<dbReference type="InterPro" id="IPR050155">
    <property type="entry name" value="HAD-like_hydrolase_sf"/>
</dbReference>
<sequence length="232" mass="25793">MKNVLVTWDIDGTLITGTDAAVEIHQNAFKQACEEIFSQPCDVPDKFLGVSLNGFMDQKILKMMYEKLGSPPTEELMNRGIHRMEEIFLEQCSVVPQIASGVSEMLATLSAMPNVTIGVASGNWPRIAWRKLELAHLEEYFRKDGIAKLGFFDDRRFALEEARKEAEAKKGAKMDICIHIGDTVGDVNAAISAGFIAIAVRTGRTAHEYPQPSYVFDTVEAGREQILNIINQ</sequence>
<accession>A0A1J4J407</accession>
<proteinExistence type="predicted"/>
<dbReference type="InterPro" id="IPR036412">
    <property type="entry name" value="HAD-like_sf"/>
</dbReference>
<dbReference type="Gene3D" id="1.10.150.240">
    <property type="entry name" value="Putative phosphatase, domain 2"/>
    <property type="match status" value="1"/>
</dbReference>
<dbReference type="VEuPathDB" id="TrichDB:TRFO_11362"/>
<dbReference type="AlphaFoldDB" id="A0A1J4J407"/>
<comment type="caution">
    <text evidence="1">The sequence shown here is derived from an EMBL/GenBank/DDBJ whole genome shotgun (WGS) entry which is preliminary data.</text>
</comment>
<dbReference type="PANTHER" id="PTHR43434">
    <property type="entry name" value="PHOSPHOGLYCOLATE PHOSPHATASE"/>
    <property type="match status" value="1"/>
</dbReference>
<dbReference type="PANTHER" id="PTHR43434:SF1">
    <property type="entry name" value="PHOSPHOGLYCOLATE PHOSPHATASE"/>
    <property type="match status" value="1"/>
</dbReference>
<dbReference type="Gene3D" id="3.40.50.1000">
    <property type="entry name" value="HAD superfamily/HAD-like"/>
    <property type="match status" value="1"/>
</dbReference>
<dbReference type="OrthoDB" id="10516039at2759"/>
<evidence type="ECO:0000313" key="1">
    <source>
        <dbReference type="EMBL" id="OHS94098.1"/>
    </source>
</evidence>
<dbReference type="SFLD" id="SFLDS00003">
    <property type="entry name" value="Haloacid_Dehalogenase"/>
    <property type="match status" value="1"/>
</dbReference>